<accession>A0A374PGT7</accession>
<dbReference type="AlphaFoldDB" id="A0A374PGT7"/>
<feature type="compositionally biased region" description="Acidic residues" evidence="1">
    <location>
        <begin position="718"/>
        <end position="731"/>
    </location>
</feature>
<dbReference type="InterPro" id="IPR025883">
    <property type="entry name" value="Cadherin-like_domain"/>
</dbReference>
<dbReference type="RefSeq" id="WP_117630161.1">
    <property type="nucleotide sequence ID" value="NZ_QSON01000001.1"/>
</dbReference>
<dbReference type="EMBL" id="QSON01000001">
    <property type="protein sequence ID" value="RGJ08426.1"/>
    <property type="molecule type" value="Genomic_DNA"/>
</dbReference>
<name>A0A374PGT7_9FIRM</name>
<evidence type="ECO:0000259" key="3">
    <source>
        <dbReference type="Pfam" id="PF12733"/>
    </source>
</evidence>
<dbReference type="GO" id="GO:0030246">
    <property type="term" value="F:carbohydrate binding"/>
    <property type="evidence" value="ECO:0007669"/>
    <property type="project" value="InterPro"/>
</dbReference>
<feature type="region of interest" description="Disordered" evidence="1">
    <location>
        <begin position="546"/>
        <end position="731"/>
    </location>
</feature>
<organism evidence="4 5">
    <name type="scientific">Hungatella hathewayi</name>
    <dbReference type="NCBI Taxonomy" id="154046"/>
    <lineage>
        <taxon>Bacteria</taxon>
        <taxon>Bacillati</taxon>
        <taxon>Bacillota</taxon>
        <taxon>Clostridia</taxon>
        <taxon>Lachnospirales</taxon>
        <taxon>Lachnospiraceae</taxon>
        <taxon>Hungatella</taxon>
    </lineage>
</organism>
<dbReference type="Pfam" id="PF12733">
    <property type="entry name" value="Cadherin-like"/>
    <property type="match status" value="1"/>
</dbReference>
<feature type="compositionally biased region" description="Polar residues" evidence="1">
    <location>
        <begin position="616"/>
        <end position="627"/>
    </location>
</feature>
<evidence type="ECO:0000313" key="5">
    <source>
        <dbReference type="Proteomes" id="UP000263014"/>
    </source>
</evidence>
<keyword evidence="2" id="KW-1133">Transmembrane helix</keyword>
<dbReference type="InterPro" id="IPR008965">
    <property type="entry name" value="CBM2/CBM3_carb-bd_dom_sf"/>
</dbReference>
<feature type="compositionally biased region" description="Polar residues" evidence="1">
    <location>
        <begin position="647"/>
        <end position="682"/>
    </location>
</feature>
<protein>
    <submittedName>
        <fullName evidence="4">Cellulosome anchor protein</fullName>
    </submittedName>
</protein>
<sequence length="731" mass="78111">MKIKLKRLMAGLMLVCMLAVMGPFGQMVSWAANTRIAFSDPSVMVGNEVTVTMKITSDSALGKADVMLAYDSAALEFISGNGANGGAGALKLQDTTDAADQKSFSFTLKFKALKAGNTQISVTSQEIYDADSQIVTVDKQGGSTVKVTSPASSSKDAALKSLKISPGELTPEFSPEVDSYTASVDGSTADLVVNAVAANAGASVTLQGDKGLKAGENQVVVNVTAEDGQTVKNYTIVVTKAEGGETTPGGSSGADVSAEFGDAAVTVNGTEYKVAASFDESALPEGFEASTYDYKGTEVMAGKGLEKDLTLLYLQDAGGNGGFYIYNAEADSWSQFVSVETSSKAIVIVPLDAGITVPEGFEERQIDIDGIRVTGWVPKSEGDPQYCLFYAMNWNGEKNFYRYDLTEKTIQRYYASGVSMDSYNKMKEDYNSLVRDYNLQRYILIGVGVLAFILLIVIIVLLKRGGNGSDGGFREERRGRDEVPEGFFTEPESQAGRVRRYSRDEFEGDGEVPLKAQEEPEDDDFEMEDSLDDMEKKLSAHLAEEIERDTAGPQRTAREQTPVRQQPNAAPRVTQEPGQAVRPQQESHAGRPQANAAQAGRVPQANAGQAGRPQANVGQTGRPQANVAQAGRAPQANAGQAGRPQANAGQTGRPQANAVQAGRPQQNAGEEGRTQQNASKTGGLQAKPGQSGRPQPNASHAGRPQPSRPDPAVRYPEMEDEDDFEFMDLDD</sequence>
<evidence type="ECO:0000256" key="1">
    <source>
        <dbReference type="SAM" id="MobiDB-lite"/>
    </source>
</evidence>
<feature type="transmembrane region" description="Helical" evidence="2">
    <location>
        <begin position="442"/>
        <end position="462"/>
    </location>
</feature>
<feature type="domain" description="Cadherin-like beta-sandwich-like" evidence="3">
    <location>
        <begin position="159"/>
        <end position="240"/>
    </location>
</feature>
<evidence type="ECO:0000256" key="2">
    <source>
        <dbReference type="SAM" id="Phobius"/>
    </source>
</evidence>
<feature type="region of interest" description="Disordered" evidence="1">
    <location>
        <begin position="470"/>
        <end position="529"/>
    </location>
</feature>
<gene>
    <name evidence="4" type="ORF">DXD79_03280</name>
</gene>
<dbReference type="Proteomes" id="UP000263014">
    <property type="component" value="Unassembled WGS sequence"/>
</dbReference>
<evidence type="ECO:0000313" key="4">
    <source>
        <dbReference type="EMBL" id="RGJ08426.1"/>
    </source>
</evidence>
<comment type="caution">
    <text evidence="4">The sequence shown here is derived from an EMBL/GenBank/DDBJ whole genome shotgun (WGS) entry which is preliminary data.</text>
</comment>
<dbReference type="CDD" id="cd08547">
    <property type="entry name" value="Type_II_cohesin"/>
    <property type="match status" value="1"/>
</dbReference>
<dbReference type="Gene3D" id="2.60.40.680">
    <property type="match status" value="1"/>
</dbReference>
<feature type="compositionally biased region" description="Acidic residues" evidence="1">
    <location>
        <begin position="519"/>
        <end position="529"/>
    </location>
</feature>
<proteinExistence type="predicted"/>
<dbReference type="SUPFAM" id="SSF49384">
    <property type="entry name" value="Carbohydrate-binding domain"/>
    <property type="match status" value="1"/>
</dbReference>
<keyword evidence="2" id="KW-0472">Membrane</keyword>
<feature type="compositionally biased region" description="Basic and acidic residues" evidence="1">
    <location>
        <begin position="472"/>
        <end position="483"/>
    </location>
</feature>
<reference evidence="4 5" key="1">
    <citation type="submission" date="2018-08" db="EMBL/GenBank/DDBJ databases">
        <title>A genome reference for cultivated species of the human gut microbiota.</title>
        <authorList>
            <person name="Zou Y."/>
            <person name="Xue W."/>
            <person name="Luo G."/>
        </authorList>
    </citation>
    <scope>NUCLEOTIDE SEQUENCE [LARGE SCALE GENOMIC DNA]</scope>
    <source>
        <strain evidence="4 5">TM09-12</strain>
    </source>
</reference>
<keyword evidence="2" id="KW-0812">Transmembrane</keyword>